<dbReference type="GO" id="GO:0005324">
    <property type="term" value="F:long-chain fatty acid transmembrane transporter activity"/>
    <property type="evidence" value="ECO:0007669"/>
    <property type="project" value="TreeGrafter"/>
</dbReference>
<keyword evidence="3" id="KW-0547">Nucleotide-binding</keyword>
<proteinExistence type="inferred from homology"/>
<keyword evidence="4" id="KW-0067">ATP-binding</keyword>
<dbReference type="GO" id="GO:0005524">
    <property type="term" value="F:ATP binding"/>
    <property type="evidence" value="ECO:0007669"/>
    <property type="project" value="UniProtKB-KW"/>
</dbReference>
<dbReference type="InterPro" id="IPR045851">
    <property type="entry name" value="AMP-bd_C_sf"/>
</dbReference>
<name>A0A7T2S7J5_DELAC</name>
<dbReference type="SUPFAM" id="SSF56801">
    <property type="entry name" value="Acetyl-CoA synthetase-like"/>
    <property type="match status" value="1"/>
</dbReference>
<dbReference type="RefSeq" id="WP_197956888.1">
    <property type="nucleotide sequence ID" value="NZ_CP065668.1"/>
</dbReference>
<sequence>MPTSFPLCPDAAQRHLIPLLHQRIAAAPHSVLLSQEERDFTAEELLAAASVFARAFAAAGLKAGDRVALQCGNRPEFLFVLTACALAGLVLVPINTASRGSQLAYYMRNSRASVLLTEPSLFDHITSAQLADPDSLSGLHAIWSLDAHAPVATLPGLSPFADAALAEDIPAHAPHAPAPAVVIYTSGTSGPSKGVICSHAQLYWWGHHSLRNIGIDSQDVLYTCLPLFHINALNTFYQALLSGGRIALGARFSVSQFFLELASTQATVTFLLGAMVAMLLSRAPDGSEKAHRVRTALAPGASAQHYALFEQRTGIRVLDGFGSTETSFVICTPHDASRPGWMGTLAQGFQARVVDEHDNEVPHGTPGELILRSEQPYAFASGYLDMPDKTVEAWRNLWFHTGDRVLRDEDGYFRFLDRIKDSIRRRGENISSYEVEQVLHSHPAVAEVAAYAVASELAEDEVMCALVLRDGCTIDPLALVMWCEPRLPYYAVPRFLRITHELPKTENGKIQKYKLRAEGRTPDTWDLASSGHVVKR</sequence>
<accession>A0A7T2S7J5</accession>
<evidence type="ECO:0000259" key="6">
    <source>
        <dbReference type="Pfam" id="PF13193"/>
    </source>
</evidence>
<dbReference type="Proteomes" id="UP000594778">
    <property type="component" value="Chromosome"/>
</dbReference>
<dbReference type="Pfam" id="PF13193">
    <property type="entry name" value="AMP-binding_C"/>
    <property type="match status" value="1"/>
</dbReference>
<evidence type="ECO:0000256" key="2">
    <source>
        <dbReference type="ARBA" id="ARBA00022598"/>
    </source>
</evidence>
<evidence type="ECO:0000313" key="7">
    <source>
        <dbReference type="EMBL" id="QPS10350.1"/>
    </source>
</evidence>
<dbReference type="Gene3D" id="3.40.50.12780">
    <property type="entry name" value="N-terminal domain of ligase-like"/>
    <property type="match status" value="1"/>
</dbReference>
<dbReference type="InterPro" id="IPR020845">
    <property type="entry name" value="AMP-binding_CS"/>
</dbReference>
<evidence type="ECO:0000256" key="3">
    <source>
        <dbReference type="ARBA" id="ARBA00022741"/>
    </source>
</evidence>
<keyword evidence="2" id="KW-0436">Ligase</keyword>
<dbReference type="PANTHER" id="PTHR43107">
    <property type="entry name" value="LONG-CHAIN FATTY ACID TRANSPORT PROTEIN"/>
    <property type="match status" value="1"/>
</dbReference>
<dbReference type="EMBL" id="CP065668">
    <property type="protein sequence ID" value="QPS10350.1"/>
    <property type="molecule type" value="Genomic_DNA"/>
</dbReference>
<feature type="domain" description="AMP-dependent synthetase/ligase" evidence="5">
    <location>
        <begin position="23"/>
        <end position="383"/>
    </location>
</feature>
<feature type="domain" description="AMP-binding enzyme C-terminal" evidence="6">
    <location>
        <begin position="434"/>
        <end position="509"/>
    </location>
</feature>
<dbReference type="GO" id="GO:0004467">
    <property type="term" value="F:long-chain fatty acid-CoA ligase activity"/>
    <property type="evidence" value="ECO:0007669"/>
    <property type="project" value="TreeGrafter"/>
</dbReference>
<evidence type="ECO:0000256" key="1">
    <source>
        <dbReference type="ARBA" id="ARBA00006432"/>
    </source>
</evidence>
<evidence type="ECO:0000313" key="8">
    <source>
        <dbReference type="Proteomes" id="UP000594778"/>
    </source>
</evidence>
<organism evidence="7 8">
    <name type="scientific">Delftia acidovorans</name>
    <name type="common">Pseudomonas acidovorans</name>
    <name type="synonym">Comamonas acidovorans</name>
    <dbReference type="NCBI Taxonomy" id="80866"/>
    <lineage>
        <taxon>Bacteria</taxon>
        <taxon>Pseudomonadati</taxon>
        <taxon>Pseudomonadota</taxon>
        <taxon>Betaproteobacteria</taxon>
        <taxon>Burkholderiales</taxon>
        <taxon>Comamonadaceae</taxon>
        <taxon>Delftia</taxon>
    </lineage>
</organism>
<reference evidence="7 8" key="1">
    <citation type="submission" date="2020-12" db="EMBL/GenBank/DDBJ databases">
        <title>FDA dAtabase for Regulatory Grade micrObial Sequences (FDA-ARGOS): Supporting development and validation of Infectious Disease Dx tests.</title>
        <authorList>
            <person name="Sproer C."/>
            <person name="Gronow S."/>
            <person name="Severitt S."/>
            <person name="Schroder I."/>
            <person name="Tallon L."/>
            <person name="Sadzewicz L."/>
            <person name="Zhao X."/>
            <person name="Boylan J."/>
            <person name="Ott S."/>
            <person name="Bowen H."/>
            <person name="Vavikolanu K."/>
            <person name="Mehta A."/>
            <person name="Aluvathingal J."/>
            <person name="Nadendla S."/>
            <person name="Lowell S."/>
            <person name="Myers T."/>
            <person name="Yan Y."/>
            <person name="Sichtig H."/>
        </authorList>
    </citation>
    <scope>NUCLEOTIDE SEQUENCE [LARGE SCALE GENOMIC DNA]</scope>
    <source>
        <strain evidence="7 8">FDAARGOS_909</strain>
    </source>
</reference>
<dbReference type="GO" id="GO:0005886">
    <property type="term" value="C:plasma membrane"/>
    <property type="evidence" value="ECO:0007669"/>
    <property type="project" value="TreeGrafter"/>
</dbReference>
<dbReference type="AlphaFoldDB" id="A0A7T2S7J5"/>
<dbReference type="InterPro" id="IPR042099">
    <property type="entry name" value="ANL_N_sf"/>
</dbReference>
<dbReference type="InterPro" id="IPR025110">
    <property type="entry name" value="AMP-bd_C"/>
</dbReference>
<dbReference type="PANTHER" id="PTHR43107:SF15">
    <property type="entry name" value="FATTY ACID TRANSPORT PROTEIN 3, ISOFORM A"/>
    <property type="match status" value="1"/>
</dbReference>
<evidence type="ECO:0000256" key="4">
    <source>
        <dbReference type="ARBA" id="ARBA00022840"/>
    </source>
</evidence>
<dbReference type="PROSITE" id="PS00455">
    <property type="entry name" value="AMP_BINDING"/>
    <property type="match status" value="1"/>
</dbReference>
<dbReference type="InterPro" id="IPR000873">
    <property type="entry name" value="AMP-dep_synth/lig_dom"/>
</dbReference>
<dbReference type="Pfam" id="PF00501">
    <property type="entry name" value="AMP-binding"/>
    <property type="match status" value="1"/>
</dbReference>
<evidence type="ECO:0000259" key="5">
    <source>
        <dbReference type="Pfam" id="PF00501"/>
    </source>
</evidence>
<protein>
    <submittedName>
        <fullName evidence="7">AMP-binding protein</fullName>
    </submittedName>
</protein>
<dbReference type="GO" id="GO:0044539">
    <property type="term" value="P:long-chain fatty acid import into cell"/>
    <property type="evidence" value="ECO:0007669"/>
    <property type="project" value="TreeGrafter"/>
</dbReference>
<comment type="similarity">
    <text evidence="1">Belongs to the ATP-dependent AMP-binding enzyme family.</text>
</comment>
<gene>
    <name evidence="7" type="ORF">I6G66_10285</name>
</gene>
<dbReference type="Gene3D" id="3.30.300.30">
    <property type="match status" value="1"/>
</dbReference>